<feature type="region of interest" description="Disordered" evidence="1">
    <location>
        <begin position="96"/>
        <end position="130"/>
    </location>
</feature>
<keyword evidence="3" id="KW-1185">Reference proteome</keyword>
<gene>
    <name evidence="2" type="ORF">PVAP13_9KG037578</name>
</gene>
<sequence>MPLPPLKSLKNKDDRAASTTCTLSLLSLSPPSPTTRHLSSLTSLSLSSPSLHPFPFLPCRPQFVAQRWAAAAARRRGAKQRPAAVEQWTPQVAKAAAGSADATKRVARGGRSAAGSCGTRGGHGKASGPWQACRPTACTDTACGEHCGRRRARTRHGAATSARRAGCSSELSELLSPFQFFYSTCRAGRAVTRPYTRDLQEQKLGMDFALVSTNMIKIAQKLFL</sequence>
<evidence type="ECO:0000313" key="2">
    <source>
        <dbReference type="EMBL" id="KAG2546497.1"/>
    </source>
</evidence>
<proteinExistence type="predicted"/>
<dbReference type="Proteomes" id="UP000823388">
    <property type="component" value="Chromosome 9K"/>
</dbReference>
<protein>
    <submittedName>
        <fullName evidence="2">Uncharacterized protein</fullName>
    </submittedName>
</protein>
<reference evidence="2" key="1">
    <citation type="submission" date="2020-05" db="EMBL/GenBank/DDBJ databases">
        <title>WGS assembly of Panicum virgatum.</title>
        <authorList>
            <person name="Lovell J.T."/>
            <person name="Jenkins J."/>
            <person name="Shu S."/>
            <person name="Juenger T.E."/>
            <person name="Schmutz J."/>
        </authorList>
    </citation>
    <scope>NUCLEOTIDE SEQUENCE</scope>
    <source>
        <strain evidence="2">AP13</strain>
    </source>
</reference>
<comment type="caution">
    <text evidence="2">The sequence shown here is derived from an EMBL/GenBank/DDBJ whole genome shotgun (WGS) entry which is preliminary data.</text>
</comment>
<organism evidence="2 3">
    <name type="scientific">Panicum virgatum</name>
    <name type="common">Blackwell switchgrass</name>
    <dbReference type="NCBI Taxonomy" id="38727"/>
    <lineage>
        <taxon>Eukaryota</taxon>
        <taxon>Viridiplantae</taxon>
        <taxon>Streptophyta</taxon>
        <taxon>Embryophyta</taxon>
        <taxon>Tracheophyta</taxon>
        <taxon>Spermatophyta</taxon>
        <taxon>Magnoliopsida</taxon>
        <taxon>Liliopsida</taxon>
        <taxon>Poales</taxon>
        <taxon>Poaceae</taxon>
        <taxon>PACMAD clade</taxon>
        <taxon>Panicoideae</taxon>
        <taxon>Panicodae</taxon>
        <taxon>Paniceae</taxon>
        <taxon>Panicinae</taxon>
        <taxon>Panicum</taxon>
        <taxon>Panicum sect. Hiantes</taxon>
    </lineage>
</organism>
<evidence type="ECO:0000256" key="1">
    <source>
        <dbReference type="SAM" id="MobiDB-lite"/>
    </source>
</evidence>
<dbReference type="AlphaFoldDB" id="A0A8T0NB68"/>
<evidence type="ECO:0000313" key="3">
    <source>
        <dbReference type="Proteomes" id="UP000823388"/>
    </source>
</evidence>
<name>A0A8T0NB68_PANVG</name>
<dbReference type="EMBL" id="CM029053">
    <property type="protein sequence ID" value="KAG2546497.1"/>
    <property type="molecule type" value="Genomic_DNA"/>
</dbReference>
<accession>A0A8T0NB68</accession>